<feature type="chain" id="PRO_5036221158" evidence="2">
    <location>
        <begin position="17"/>
        <end position="146"/>
    </location>
</feature>
<gene>
    <name evidence="3" type="ORF">BOKJ2_LOCUS7330</name>
</gene>
<organism evidence="3 4">
    <name type="scientific">Bursaphelenchus okinawaensis</name>
    <dbReference type="NCBI Taxonomy" id="465554"/>
    <lineage>
        <taxon>Eukaryota</taxon>
        <taxon>Metazoa</taxon>
        <taxon>Ecdysozoa</taxon>
        <taxon>Nematoda</taxon>
        <taxon>Chromadorea</taxon>
        <taxon>Rhabditida</taxon>
        <taxon>Tylenchina</taxon>
        <taxon>Tylenchomorpha</taxon>
        <taxon>Aphelenchoidea</taxon>
        <taxon>Aphelenchoididae</taxon>
        <taxon>Bursaphelenchus</taxon>
    </lineage>
</organism>
<feature type="region of interest" description="Disordered" evidence="1">
    <location>
        <begin position="121"/>
        <end position="146"/>
    </location>
</feature>
<feature type="signal peptide" evidence="2">
    <location>
        <begin position="1"/>
        <end position="16"/>
    </location>
</feature>
<evidence type="ECO:0000313" key="3">
    <source>
        <dbReference type="EMBL" id="CAD5218120.1"/>
    </source>
</evidence>
<accession>A0A811KTD1</accession>
<protein>
    <submittedName>
        <fullName evidence="3">Uncharacterized protein</fullName>
    </submittedName>
</protein>
<keyword evidence="2" id="KW-0732">Signal</keyword>
<dbReference type="EMBL" id="CAJFCW020000004">
    <property type="protein sequence ID" value="CAG9109316.1"/>
    <property type="molecule type" value="Genomic_DNA"/>
</dbReference>
<proteinExistence type="predicted"/>
<comment type="caution">
    <text evidence="3">The sequence shown here is derived from an EMBL/GenBank/DDBJ whole genome shotgun (WGS) entry which is preliminary data.</text>
</comment>
<evidence type="ECO:0000313" key="4">
    <source>
        <dbReference type="Proteomes" id="UP000614601"/>
    </source>
</evidence>
<sequence length="146" mass="15081">MFLCAISLVHAQFGSAFNGNIATANGYGGYGGAYGGNAYGGVAVNNGMTFGTKVMSGWERGQFQGSRSFSAQGPVSANYNRNFNGGGGQFQGSRSFSAQGPVDVNYNRNFNAAGPRYGGGFNQNSNLRVGTPLGGMSSNSRIGFGR</sequence>
<name>A0A811KTD1_9BILA</name>
<dbReference type="EMBL" id="CAJFDH010000004">
    <property type="protein sequence ID" value="CAD5218120.1"/>
    <property type="molecule type" value="Genomic_DNA"/>
</dbReference>
<evidence type="ECO:0000256" key="2">
    <source>
        <dbReference type="SAM" id="SignalP"/>
    </source>
</evidence>
<evidence type="ECO:0000256" key="1">
    <source>
        <dbReference type="SAM" id="MobiDB-lite"/>
    </source>
</evidence>
<feature type="compositionally biased region" description="Polar residues" evidence="1">
    <location>
        <begin position="136"/>
        <end position="146"/>
    </location>
</feature>
<dbReference type="Proteomes" id="UP000783686">
    <property type="component" value="Unassembled WGS sequence"/>
</dbReference>
<reference evidence="3" key="1">
    <citation type="submission" date="2020-09" db="EMBL/GenBank/DDBJ databases">
        <authorList>
            <person name="Kikuchi T."/>
        </authorList>
    </citation>
    <scope>NUCLEOTIDE SEQUENCE</scope>
    <source>
        <strain evidence="3">SH1</strain>
    </source>
</reference>
<dbReference type="Proteomes" id="UP000614601">
    <property type="component" value="Unassembled WGS sequence"/>
</dbReference>
<dbReference type="AlphaFoldDB" id="A0A811KTD1"/>
<keyword evidence="4" id="KW-1185">Reference proteome</keyword>